<proteinExistence type="predicted"/>
<dbReference type="EMBL" id="BAABDC010000001">
    <property type="protein sequence ID" value="GAA3694188.1"/>
    <property type="molecule type" value="Genomic_DNA"/>
</dbReference>
<evidence type="ECO:0000313" key="1">
    <source>
        <dbReference type="EMBL" id="GAA3694188.1"/>
    </source>
</evidence>
<name>A0ABP7CU61_9MICO</name>
<protein>
    <recommendedName>
        <fullName evidence="3">Urease accessory protein UreD</fullName>
    </recommendedName>
</protein>
<reference evidence="2" key="1">
    <citation type="journal article" date="2019" name="Int. J. Syst. Evol. Microbiol.">
        <title>The Global Catalogue of Microorganisms (GCM) 10K type strain sequencing project: providing services to taxonomists for standard genome sequencing and annotation.</title>
        <authorList>
            <consortium name="The Broad Institute Genomics Platform"/>
            <consortium name="The Broad Institute Genome Sequencing Center for Infectious Disease"/>
            <person name="Wu L."/>
            <person name="Ma J."/>
        </authorList>
    </citation>
    <scope>NUCLEOTIDE SEQUENCE [LARGE SCALE GENOMIC DNA]</scope>
    <source>
        <strain evidence="2">JCM 17125</strain>
    </source>
</reference>
<keyword evidence="2" id="KW-1185">Reference proteome</keyword>
<evidence type="ECO:0000313" key="2">
    <source>
        <dbReference type="Proteomes" id="UP001501468"/>
    </source>
</evidence>
<accession>A0ABP7CU61</accession>
<dbReference type="Proteomes" id="UP001501468">
    <property type="component" value="Unassembled WGS sequence"/>
</dbReference>
<evidence type="ECO:0008006" key="3">
    <source>
        <dbReference type="Google" id="ProtNLM"/>
    </source>
</evidence>
<gene>
    <name evidence="1" type="ORF">GCM10022399_08430</name>
</gene>
<sequence>MTLPGAPRRRVNYFEGRLLSAGDLAAEQQYARERTWLHNRVLHGEGVVSGFEVTVQGDDLVVSPGMAIDGMGREIVLVEQACVDASAVVASSHGRVHLAVSWSEEPDDEVIGPEGPVPGHFVERPRLVLLEFGPGGPAADQVVLARVHRAGAALVADGSVRRHVRRSGHSDR</sequence>
<organism evidence="1 2">
    <name type="scientific">Terrabacter ginsenosidimutans</name>
    <dbReference type="NCBI Taxonomy" id="490575"/>
    <lineage>
        <taxon>Bacteria</taxon>
        <taxon>Bacillati</taxon>
        <taxon>Actinomycetota</taxon>
        <taxon>Actinomycetes</taxon>
        <taxon>Micrococcales</taxon>
        <taxon>Intrasporangiaceae</taxon>
        <taxon>Terrabacter</taxon>
    </lineage>
</organism>
<dbReference type="RefSeq" id="WP_344941968.1">
    <property type="nucleotide sequence ID" value="NZ_BAABDC010000001.1"/>
</dbReference>
<comment type="caution">
    <text evidence="1">The sequence shown here is derived from an EMBL/GenBank/DDBJ whole genome shotgun (WGS) entry which is preliminary data.</text>
</comment>